<proteinExistence type="predicted"/>
<organism evidence="1 2">
    <name type="scientific">Pseudogymnoascus verrucosus</name>
    <dbReference type="NCBI Taxonomy" id="342668"/>
    <lineage>
        <taxon>Eukaryota</taxon>
        <taxon>Fungi</taxon>
        <taxon>Dikarya</taxon>
        <taxon>Ascomycota</taxon>
        <taxon>Pezizomycotina</taxon>
        <taxon>Leotiomycetes</taxon>
        <taxon>Thelebolales</taxon>
        <taxon>Thelebolaceae</taxon>
        <taxon>Pseudogymnoascus</taxon>
    </lineage>
</organism>
<evidence type="ECO:0000313" key="2">
    <source>
        <dbReference type="Proteomes" id="UP000091956"/>
    </source>
</evidence>
<gene>
    <name evidence="1" type="ORF">VE01_03610</name>
</gene>
<dbReference type="Proteomes" id="UP000091956">
    <property type="component" value="Unassembled WGS sequence"/>
</dbReference>
<dbReference type="EMBL" id="KV460216">
    <property type="protein sequence ID" value="OBT98524.2"/>
    <property type="molecule type" value="Genomic_DNA"/>
</dbReference>
<reference evidence="1 2" key="1">
    <citation type="submission" date="2016-03" db="EMBL/GenBank/DDBJ databases">
        <title>Comparative genomics of Pseudogymnoascus destructans, the fungus causing white-nose syndrome of bats.</title>
        <authorList>
            <person name="Palmer J.M."/>
            <person name="Drees K.P."/>
            <person name="Foster J.T."/>
            <person name="Lindner D.L."/>
        </authorList>
    </citation>
    <scope>NUCLEOTIDE SEQUENCE [LARGE SCALE GENOMIC DNA]</scope>
    <source>
        <strain evidence="1 2">UAMH 10579</strain>
    </source>
</reference>
<dbReference type="AlphaFoldDB" id="A0A1B8GRQ1"/>
<reference evidence="2" key="2">
    <citation type="journal article" date="2018" name="Nat. Commun.">
        <title>Extreme sensitivity to ultraviolet light in the fungal pathogen causing white-nose syndrome of bats.</title>
        <authorList>
            <person name="Palmer J.M."/>
            <person name="Drees K.P."/>
            <person name="Foster J.T."/>
            <person name="Lindner D.L."/>
        </authorList>
    </citation>
    <scope>NUCLEOTIDE SEQUENCE [LARGE SCALE GENOMIC DNA]</scope>
    <source>
        <strain evidence="2">UAMH 10579</strain>
    </source>
</reference>
<name>A0A1B8GRQ1_9PEZI</name>
<accession>A0A1B8GRQ1</accession>
<dbReference type="RefSeq" id="XP_059319863.1">
    <property type="nucleotide sequence ID" value="XM_059463545.1"/>
</dbReference>
<protein>
    <submittedName>
        <fullName evidence="1">Uncharacterized protein</fullName>
    </submittedName>
</protein>
<sequence>MIRFALFSNSCTILRCSYNSTMIADNIPRRPKVQVVPCVKRRYARGQYTDMGEGNCCSECSRGASKDQKSILKLAPMLSSGECKSIIFGPASQQGLPLRVNRIYGTVRFKATIPGSNGDSPQPVTCDIPVNGLFDEQNNPVVQKLFEIVDRHFVPKIVGQTQQDCGLIAYACRGFGLCKLLIMAQYAQFPCSDLQSDFIWIVVQQIDKQLQMSLLKVRSGSLIIDEESSSQLIIWYYAMSKLKRSMKCAKHGQSANLFGSRQLFEHVWCWVGHVWEELSNRWKTACRQQDDFYKGFKTAHEEIAKLVHNFTIYFEMSMWELSAEPSQPGDYNGFHRFGPPTDWALIQQQTMSPAREAYGEAPIAFSDYQNPAHDLATTPSCDIYGAGLNPLGLDGNYHPPFNAAAIWYRDSNQGYIYPNASYHNQYPRNFQTLQVGYDSLPLDNHAPFSTRGQTMGASPIIFIPESHFSTQGTPFYQQPFIQIPTQSEYSPQMLLDNSINYTLCGDANATPGCTGEVDFLFSRMHHRDWPLYYSTAPIYPHHPPGL</sequence>
<keyword evidence="2" id="KW-1185">Reference proteome</keyword>
<evidence type="ECO:0000313" key="1">
    <source>
        <dbReference type="EMBL" id="OBT98524.2"/>
    </source>
</evidence>
<dbReference type="GeneID" id="28836996"/>